<evidence type="ECO:0000256" key="2">
    <source>
        <dbReference type="ARBA" id="ARBA00023136"/>
    </source>
</evidence>
<dbReference type="SMART" id="SM00965">
    <property type="entry name" value="STN"/>
    <property type="match status" value="1"/>
</dbReference>
<dbReference type="Pfam" id="PF07655">
    <property type="entry name" value="Secretin_N_2"/>
    <property type="match status" value="1"/>
</dbReference>
<accession>A0ABT2CUG8</accession>
<evidence type="ECO:0000256" key="1">
    <source>
        <dbReference type="ARBA" id="ARBA00022448"/>
    </source>
</evidence>
<feature type="compositionally biased region" description="Low complexity" evidence="4">
    <location>
        <begin position="177"/>
        <end position="196"/>
    </location>
</feature>
<evidence type="ECO:0000313" key="8">
    <source>
        <dbReference type="Proteomes" id="UP001204621"/>
    </source>
</evidence>
<dbReference type="InterPro" id="IPR001775">
    <property type="entry name" value="GspD/PilQ"/>
</dbReference>
<dbReference type="InterPro" id="IPR013358">
    <property type="entry name" value="Pilus_biogenesis_MshL"/>
</dbReference>
<feature type="domain" description="Secretin/TonB short N-terminal" evidence="6">
    <location>
        <begin position="98"/>
        <end position="146"/>
    </location>
</feature>
<dbReference type="Pfam" id="PF00263">
    <property type="entry name" value="Secretin"/>
    <property type="match status" value="1"/>
</dbReference>
<protein>
    <submittedName>
        <fullName evidence="7">Pilus (MSHA type) biogenesis protein MshL</fullName>
    </submittedName>
</protein>
<evidence type="ECO:0000256" key="4">
    <source>
        <dbReference type="SAM" id="MobiDB-lite"/>
    </source>
</evidence>
<evidence type="ECO:0000313" key="7">
    <source>
        <dbReference type="EMBL" id="MCS0657617.1"/>
    </source>
</evidence>
<keyword evidence="2" id="KW-0472">Membrane</keyword>
<dbReference type="InterPro" id="IPR011662">
    <property type="entry name" value="Secretin/TonB_short_N"/>
</dbReference>
<feature type="compositionally biased region" description="Low complexity" evidence="4">
    <location>
        <begin position="204"/>
        <end position="220"/>
    </location>
</feature>
<feature type="region of interest" description="Disordered" evidence="4">
    <location>
        <begin position="172"/>
        <end position="225"/>
    </location>
</feature>
<name>A0ABT2CUG8_9BURK</name>
<dbReference type="RefSeq" id="WP_258810755.1">
    <property type="nucleotide sequence ID" value="NZ_JANUGU010000001.1"/>
</dbReference>
<dbReference type="InterPro" id="IPR011514">
    <property type="entry name" value="Secretin_N_2"/>
</dbReference>
<dbReference type="InterPro" id="IPR004846">
    <property type="entry name" value="T2SS/T3SS_dom"/>
</dbReference>
<keyword evidence="3" id="KW-0998">Cell outer membrane</keyword>
<evidence type="ECO:0000256" key="3">
    <source>
        <dbReference type="ARBA" id="ARBA00023237"/>
    </source>
</evidence>
<dbReference type="EMBL" id="JANUGU010000001">
    <property type="protein sequence ID" value="MCS0657617.1"/>
    <property type="molecule type" value="Genomic_DNA"/>
</dbReference>
<evidence type="ECO:0000259" key="6">
    <source>
        <dbReference type="SMART" id="SM00965"/>
    </source>
</evidence>
<dbReference type="NCBIfam" id="TIGR02519">
    <property type="entry name" value="pilus_MshL"/>
    <property type="match status" value="1"/>
</dbReference>
<gene>
    <name evidence="7" type="primary">mshL</name>
    <name evidence="7" type="ORF">NX778_06000</name>
</gene>
<dbReference type="Proteomes" id="UP001204621">
    <property type="component" value="Unassembled WGS sequence"/>
</dbReference>
<dbReference type="Pfam" id="PF07660">
    <property type="entry name" value="STN"/>
    <property type="match status" value="1"/>
</dbReference>
<comment type="caution">
    <text evidence="7">The sequence shown here is derived from an EMBL/GenBank/DDBJ whole genome shotgun (WGS) entry which is preliminary data.</text>
</comment>
<dbReference type="PANTHER" id="PTHR30332:SF17">
    <property type="entry name" value="TYPE IV PILIATION SYSTEM PROTEIN DR_0774-RELATED"/>
    <property type="match status" value="1"/>
</dbReference>
<organism evidence="7 8">
    <name type="scientific">Massilia terrae</name>
    <dbReference type="NCBI Taxonomy" id="1811224"/>
    <lineage>
        <taxon>Bacteria</taxon>
        <taxon>Pseudomonadati</taxon>
        <taxon>Pseudomonadota</taxon>
        <taxon>Betaproteobacteria</taxon>
        <taxon>Burkholderiales</taxon>
        <taxon>Oxalobacteraceae</taxon>
        <taxon>Telluria group</taxon>
        <taxon>Massilia</taxon>
    </lineage>
</organism>
<evidence type="ECO:0000256" key="5">
    <source>
        <dbReference type="SAM" id="SignalP"/>
    </source>
</evidence>
<dbReference type="PRINTS" id="PR00811">
    <property type="entry name" value="BCTERIALGSPD"/>
</dbReference>
<keyword evidence="1" id="KW-0813">Transport</keyword>
<feature type="signal peptide" evidence="5">
    <location>
        <begin position="1"/>
        <end position="22"/>
    </location>
</feature>
<keyword evidence="8" id="KW-1185">Reference proteome</keyword>
<dbReference type="PANTHER" id="PTHR30332">
    <property type="entry name" value="PROBABLE GENERAL SECRETION PATHWAY PROTEIN D"/>
    <property type="match status" value="1"/>
</dbReference>
<proteinExistence type="predicted"/>
<feature type="chain" id="PRO_5045802860" evidence="5">
    <location>
        <begin position="23"/>
        <end position="597"/>
    </location>
</feature>
<dbReference type="Gene3D" id="3.30.1370.130">
    <property type="match status" value="1"/>
</dbReference>
<keyword evidence="5" id="KW-0732">Signal</keyword>
<dbReference type="PROSITE" id="PS51257">
    <property type="entry name" value="PROKAR_LIPOPROTEIN"/>
    <property type="match status" value="1"/>
</dbReference>
<reference evidence="7 8" key="1">
    <citation type="submission" date="2022-08" db="EMBL/GenBank/DDBJ databases">
        <title>Reclassification of Massilia species as members of the genera Telluria, Duganella, Pseudoduganella, Mokoshia gen. nov. and Zemynaea gen. nov. using orthogonal and non-orthogonal genome-based approaches.</title>
        <authorList>
            <person name="Bowman J.P."/>
        </authorList>
    </citation>
    <scope>NUCLEOTIDE SEQUENCE [LARGE SCALE GENOMIC DNA]</scope>
    <source>
        <strain evidence="7 8">JCM 31606</strain>
    </source>
</reference>
<dbReference type="InterPro" id="IPR050810">
    <property type="entry name" value="Bact_Secretion_Sys_Channel"/>
</dbReference>
<sequence>MTTRGMLAAVLLVLAGCQSAPKNTTYDTIKAEVAQAAAQPVAPAPVDAAVSDALLPAASTLAKELPKARAPMEERFNVAFNNVPAQRFFHALVAGTHYNMLVHPDVTGNISANLKDVTIVEALDAMREMYGYDYKIEGNRISIRPPSMQTRMFQVNYLLGSRRGQSNLRVTSTTISNGNNQNGQYGNQGGNQFNNGQNGGNQGNQGNQGNPNNPNGTNGQMFGNSADVMTNSTSDFWKELKESLEAIVGSKEGGRSVVVSPQSGVVVIRAMPEELRNVDTYLKATQLSVDRQVILEAKILEVQLNDQFQSGVNWASFASFNSKHSNRVSTGFVSPGAGLQPLPFDGGQPVPISADGLTATTGFSLSNAANTAGSLLGFAFQTSNFAALISFLESQGSVHVLSSPRVAAMNNEKAVLKIGTDEFYVTGVSTTTNLTNSGNTTSPSVQLEPFFSGVVLDVTPQIDASGNILLHVHPSVSQVTTVSKAINLGTAGSLTLPLPSSSTSEIDSMVRGQNGQVIAIGGLMRQSSTDDQSQVPVAGSIPVVGNLFKSKNKVNQKRELVVLIKPTIVEGGAEWNQNLLDTSRRIEQLAPNGQGRN</sequence>